<proteinExistence type="predicted"/>
<accession>A0A9P6YGI5</accession>
<comment type="caution">
    <text evidence="2">The sequence shown here is derived from an EMBL/GenBank/DDBJ whole genome shotgun (WGS) entry which is preliminary data.</text>
</comment>
<feature type="region of interest" description="Disordered" evidence="1">
    <location>
        <begin position="1"/>
        <end position="35"/>
    </location>
</feature>
<dbReference type="AlphaFoldDB" id="A0A9P6YGI5"/>
<sequence length="264" mass="27446">MRAPARSAAARPLRRRSGHPGAAGTTAAGDRVQRPEAANPAYLRLPVPAVDPPAAWRWPVHRRSWLRRPADRARRCARGTAAGARKRPGLRAPGLAGRGRWQLHHAVAASGAAAAGHRAGFGGAGPGLAQGVDHRHAVLDALPIGADPDRFRDAIVEHDQAGLFRTAIDPQRLRLTDAVVAVAAAGAGEHQCHAVIEAAILAAAQGIGAGRQRGEQQQGREKSQQAHATVLVVRAGGGGSAEARADIGPQQAPGQPTLQAQEQH</sequence>
<feature type="region of interest" description="Disordered" evidence="1">
    <location>
        <begin position="239"/>
        <end position="264"/>
    </location>
</feature>
<evidence type="ECO:0000256" key="1">
    <source>
        <dbReference type="SAM" id="MobiDB-lite"/>
    </source>
</evidence>
<feature type="compositionally biased region" description="Polar residues" evidence="1">
    <location>
        <begin position="252"/>
        <end position="264"/>
    </location>
</feature>
<reference evidence="2 3" key="1">
    <citation type="journal article" date="2020" name="Microb. Genom.">
        <title>Genetic diversity of clinical and environmental Mucorales isolates obtained from an investigation of mucormycosis cases among solid organ transplant recipients.</title>
        <authorList>
            <person name="Nguyen M.H."/>
            <person name="Kaul D."/>
            <person name="Muto C."/>
            <person name="Cheng S.J."/>
            <person name="Richter R.A."/>
            <person name="Bruno V.M."/>
            <person name="Liu G."/>
            <person name="Beyhan S."/>
            <person name="Sundermann A.J."/>
            <person name="Mounaud S."/>
            <person name="Pasculle A.W."/>
            <person name="Nierman W.C."/>
            <person name="Driscoll E."/>
            <person name="Cumbie R."/>
            <person name="Clancy C.J."/>
            <person name="Dupont C.L."/>
        </authorList>
    </citation>
    <scope>NUCLEOTIDE SEQUENCE [LARGE SCALE GENOMIC DNA]</scope>
    <source>
        <strain evidence="2 3">GL24</strain>
    </source>
</reference>
<dbReference type="EMBL" id="JAANIU010005382">
    <property type="protein sequence ID" value="KAG1547966.1"/>
    <property type="molecule type" value="Genomic_DNA"/>
</dbReference>
<protein>
    <submittedName>
        <fullName evidence="2">Uncharacterized protein</fullName>
    </submittedName>
</protein>
<feature type="compositionally biased region" description="Low complexity" evidence="1">
    <location>
        <begin position="1"/>
        <end position="11"/>
    </location>
</feature>
<keyword evidence="3" id="KW-1185">Reference proteome</keyword>
<evidence type="ECO:0000313" key="2">
    <source>
        <dbReference type="EMBL" id="KAG1547966.1"/>
    </source>
</evidence>
<gene>
    <name evidence="2" type="ORF">G6F50_013496</name>
</gene>
<organism evidence="2 3">
    <name type="scientific">Rhizopus delemar</name>
    <dbReference type="NCBI Taxonomy" id="936053"/>
    <lineage>
        <taxon>Eukaryota</taxon>
        <taxon>Fungi</taxon>
        <taxon>Fungi incertae sedis</taxon>
        <taxon>Mucoromycota</taxon>
        <taxon>Mucoromycotina</taxon>
        <taxon>Mucoromycetes</taxon>
        <taxon>Mucorales</taxon>
        <taxon>Mucorineae</taxon>
        <taxon>Rhizopodaceae</taxon>
        <taxon>Rhizopus</taxon>
    </lineage>
</organism>
<evidence type="ECO:0000313" key="3">
    <source>
        <dbReference type="Proteomes" id="UP000740926"/>
    </source>
</evidence>
<dbReference type="Proteomes" id="UP000740926">
    <property type="component" value="Unassembled WGS sequence"/>
</dbReference>
<name>A0A9P6YGI5_9FUNG</name>